<gene>
    <name evidence="2" type="ORF">OZSIB_3701</name>
</gene>
<dbReference type="EMBL" id="QOQW01000037">
    <property type="protein sequence ID" value="RCK75971.1"/>
    <property type="molecule type" value="Genomic_DNA"/>
</dbReference>
<proteinExistence type="predicted"/>
<comment type="caution">
    <text evidence="2">The sequence shown here is derived from an EMBL/GenBank/DDBJ whole genome shotgun (WGS) entry which is preliminary data.</text>
</comment>
<dbReference type="AlphaFoldDB" id="A0A367ZF57"/>
<accession>A0A367ZF57</accession>
<protein>
    <submittedName>
        <fullName evidence="2">Uncharacterized protein</fullName>
    </submittedName>
</protein>
<evidence type="ECO:0000313" key="3">
    <source>
        <dbReference type="Proteomes" id="UP000252355"/>
    </source>
</evidence>
<name>A0A367ZF57_9BACT</name>
<sequence length="53" mass="5715">MAVVMGKEAFDREIDLQRAHPDTAENRESQADGEHQAVVVGDPAKPPSETRGA</sequence>
<reference evidence="2 3" key="1">
    <citation type="submission" date="2018-05" db="EMBL/GenBank/DDBJ databases">
        <title>A metagenomic window into the 2 km-deep terrestrial subsurface aquifer revealed taxonomically and functionally diverse microbial community comprising novel uncultured bacterial lineages.</title>
        <authorList>
            <person name="Kadnikov V.V."/>
            <person name="Mardanov A.V."/>
            <person name="Beletsky A.V."/>
            <person name="Banks D."/>
            <person name="Pimenov N.V."/>
            <person name="Frank Y.A."/>
            <person name="Karnachuk O.V."/>
            <person name="Ravin N.V."/>
        </authorList>
    </citation>
    <scope>NUCLEOTIDE SEQUENCE [LARGE SCALE GENOMIC DNA]</scope>
    <source>
        <strain evidence="2">BY5</strain>
    </source>
</reference>
<organism evidence="2 3">
    <name type="scientific">Candidatus Ozemobacter sibiricus</name>
    <dbReference type="NCBI Taxonomy" id="2268124"/>
    <lineage>
        <taxon>Bacteria</taxon>
        <taxon>Candidatus Ozemobacteria</taxon>
        <taxon>Candidatus Ozemobacterales</taxon>
        <taxon>Candidatus Ozemobacteraceae</taxon>
        <taxon>Candidatus Ozemobacter</taxon>
    </lineage>
</organism>
<feature type="region of interest" description="Disordered" evidence="1">
    <location>
        <begin position="1"/>
        <end position="53"/>
    </location>
</feature>
<evidence type="ECO:0000256" key="1">
    <source>
        <dbReference type="SAM" id="MobiDB-lite"/>
    </source>
</evidence>
<dbReference type="Proteomes" id="UP000252355">
    <property type="component" value="Unassembled WGS sequence"/>
</dbReference>
<evidence type="ECO:0000313" key="2">
    <source>
        <dbReference type="EMBL" id="RCK75971.1"/>
    </source>
</evidence>
<feature type="compositionally biased region" description="Basic and acidic residues" evidence="1">
    <location>
        <begin position="8"/>
        <end position="35"/>
    </location>
</feature>